<dbReference type="AlphaFoldDB" id="A0A9D4Y115"/>
<dbReference type="PANTHER" id="PTHR11439">
    <property type="entry name" value="GAG-POL-RELATED RETROTRANSPOSON"/>
    <property type="match status" value="1"/>
</dbReference>
<keyword evidence="2" id="KW-1185">Reference proteome</keyword>
<dbReference type="Gramene" id="Psat03G0435600-T1">
    <property type="protein sequence ID" value="KAI5429739.1"/>
    <property type="gene ID" value="KIW84_034356"/>
</dbReference>
<accession>A0A9D4Y115</accession>
<dbReference type="EMBL" id="JAMSHJ010000003">
    <property type="protein sequence ID" value="KAI5429739.1"/>
    <property type="molecule type" value="Genomic_DNA"/>
</dbReference>
<evidence type="ECO:0000313" key="1">
    <source>
        <dbReference type="EMBL" id="KAI5429739.1"/>
    </source>
</evidence>
<proteinExistence type="predicted"/>
<evidence type="ECO:0008006" key="3">
    <source>
        <dbReference type="Google" id="ProtNLM"/>
    </source>
</evidence>
<dbReference type="PANTHER" id="PTHR11439:SF483">
    <property type="entry name" value="PEPTIDE SYNTHASE GLIP-LIKE, PUTATIVE (AFU_ORTHOLOGUE AFUA_3G12920)-RELATED"/>
    <property type="match status" value="1"/>
</dbReference>
<protein>
    <recommendedName>
        <fullName evidence="3">Retrovirus-related Pol polyprotein from transposon TNT 1-94</fullName>
    </recommendedName>
</protein>
<gene>
    <name evidence="1" type="ORF">KIW84_034356</name>
</gene>
<dbReference type="Proteomes" id="UP001058974">
    <property type="component" value="Chromosome 3"/>
</dbReference>
<reference evidence="1 2" key="1">
    <citation type="journal article" date="2022" name="Nat. Genet.">
        <title>Improved pea reference genome and pan-genome highlight genomic features and evolutionary characteristics.</title>
        <authorList>
            <person name="Yang T."/>
            <person name="Liu R."/>
            <person name="Luo Y."/>
            <person name="Hu S."/>
            <person name="Wang D."/>
            <person name="Wang C."/>
            <person name="Pandey M.K."/>
            <person name="Ge S."/>
            <person name="Xu Q."/>
            <person name="Li N."/>
            <person name="Li G."/>
            <person name="Huang Y."/>
            <person name="Saxena R.K."/>
            <person name="Ji Y."/>
            <person name="Li M."/>
            <person name="Yan X."/>
            <person name="He Y."/>
            <person name="Liu Y."/>
            <person name="Wang X."/>
            <person name="Xiang C."/>
            <person name="Varshney R.K."/>
            <person name="Ding H."/>
            <person name="Gao S."/>
            <person name="Zong X."/>
        </authorList>
    </citation>
    <scope>NUCLEOTIDE SEQUENCE [LARGE SCALE GENOMIC DNA]</scope>
    <source>
        <strain evidence="1 2">cv. Zhongwan 6</strain>
    </source>
</reference>
<organism evidence="1 2">
    <name type="scientific">Pisum sativum</name>
    <name type="common">Garden pea</name>
    <name type="synonym">Lathyrus oleraceus</name>
    <dbReference type="NCBI Taxonomy" id="3888"/>
    <lineage>
        <taxon>Eukaryota</taxon>
        <taxon>Viridiplantae</taxon>
        <taxon>Streptophyta</taxon>
        <taxon>Embryophyta</taxon>
        <taxon>Tracheophyta</taxon>
        <taxon>Spermatophyta</taxon>
        <taxon>Magnoliopsida</taxon>
        <taxon>eudicotyledons</taxon>
        <taxon>Gunneridae</taxon>
        <taxon>Pentapetalae</taxon>
        <taxon>rosids</taxon>
        <taxon>fabids</taxon>
        <taxon>Fabales</taxon>
        <taxon>Fabaceae</taxon>
        <taxon>Papilionoideae</taxon>
        <taxon>50 kb inversion clade</taxon>
        <taxon>NPAAA clade</taxon>
        <taxon>Hologalegina</taxon>
        <taxon>IRL clade</taxon>
        <taxon>Fabeae</taxon>
        <taxon>Lathyrus</taxon>
    </lineage>
</organism>
<evidence type="ECO:0000313" key="2">
    <source>
        <dbReference type="Proteomes" id="UP001058974"/>
    </source>
</evidence>
<name>A0A9D4Y115_PEA</name>
<sequence length="118" mass="12938">METYKEISIPLATCFKLSSNQSPSSDDEAFRMKCVPYASSVGSLMYSMLCTRPDIAYIVGDKHTLVGYSGSDMARDIGSRKSTLGYMIKFAGGVVPWHSRLQKSVALSHTEAKLFAIT</sequence>
<comment type="caution">
    <text evidence="1">The sequence shown here is derived from an EMBL/GenBank/DDBJ whole genome shotgun (WGS) entry which is preliminary data.</text>
</comment>